<evidence type="ECO:0000256" key="3">
    <source>
        <dbReference type="ARBA" id="ARBA00023110"/>
    </source>
</evidence>
<evidence type="ECO:0000256" key="2">
    <source>
        <dbReference type="ARBA" id="ARBA00013194"/>
    </source>
</evidence>
<feature type="domain" description="PPIase FKBP-type" evidence="8">
    <location>
        <begin position="90"/>
        <end position="176"/>
    </location>
</feature>
<dbReference type="AlphaFoldDB" id="A0A6N7EPZ2"/>
<comment type="catalytic activity">
    <reaction evidence="1 5">
        <text>[protein]-peptidylproline (omega=180) = [protein]-peptidylproline (omega=0)</text>
        <dbReference type="Rhea" id="RHEA:16237"/>
        <dbReference type="Rhea" id="RHEA-COMP:10747"/>
        <dbReference type="Rhea" id="RHEA-COMP:10748"/>
        <dbReference type="ChEBI" id="CHEBI:83833"/>
        <dbReference type="ChEBI" id="CHEBI:83834"/>
        <dbReference type="EC" id="5.2.1.8"/>
    </reaction>
</comment>
<feature type="chain" id="PRO_5039480915" description="peptidylprolyl isomerase" evidence="7">
    <location>
        <begin position="27"/>
        <end position="323"/>
    </location>
</feature>
<evidence type="ECO:0000313" key="9">
    <source>
        <dbReference type="EMBL" id="MPV38575.1"/>
    </source>
</evidence>
<feature type="signal peptide" evidence="7">
    <location>
        <begin position="1"/>
        <end position="26"/>
    </location>
</feature>
<dbReference type="GO" id="GO:0003755">
    <property type="term" value="F:peptidyl-prolyl cis-trans isomerase activity"/>
    <property type="evidence" value="ECO:0007669"/>
    <property type="project" value="UniProtKB-KW"/>
</dbReference>
<dbReference type="OrthoDB" id="25996at2"/>
<keyword evidence="3 5" id="KW-0697">Rotamase</keyword>
<keyword evidence="7" id="KW-0732">Signal</keyword>
<keyword evidence="10" id="KW-1185">Reference proteome</keyword>
<protein>
    <recommendedName>
        <fullName evidence="2 5">peptidylprolyl isomerase</fullName>
        <ecNumber evidence="2 5">5.2.1.8</ecNumber>
    </recommendedName>
</protein>
<organism evidence="9 10">
    <name type="scientific">Georgenia subflava</name>
    <dbReference type="NCBI Taxonomy" id="1622177"/>
    <lineage>
        <taxon>Bacteria</taxon>
        <taxon>Bacillati</taxon>
        <taxon>Actinomycetota</taxon>
        <taxon>Actinomycetes</taxon>
        <taxon>Micrococcales</taxon>
        <taxon>Bogoriellaceae</taxon>
        <taxon>Georgenia</taxon>
    </lineage>
</organism>
<evidence type="ECO:0000256" key="4">
    <source>
        <dbReference type="ARBA" id="ARBA00023235"/>
    </source>
</evidence>
<feature type="region of interest" description="Disordered" evidence="6">
    <location>
        <begin position="23"/>
        <end position="53"/>
    </location>
</feature>
<gene>
    <name evidence="9" type="ORF">GB881_16275</name>
</gene>
<comment type="caution">
    <text evidence="9">The sequence shown here is derived from an EMBL/GenBank/DDBJ whole genome shotgun (WGS) entry which is preliminary data.</text>
</comment>
<name>A0A6N7EPZ2_9MICO</name>
<dbReference type="PANTHER" id="PTHR45779">
    <property type="entry name" value="PEPTIDYLPROLYL ISOMERASE"/>
    <property type="match status" value="1"/>
</dbReference>
<dbReference type="PANTHER" id="PTHR45779:SF7">
    <property type="entry name" value="PEPTIDYLPROLYL ISOMERASE"/>
    <property type="match status" value="1"/>
</dbReference>
<dbReference type="Pfam" id="PF00254">
    <property type="entry name" value="FKBP_C"/>
    <property type="match status" value="1"/>
</dbReference>
<dbReference type="EC" id="5.2.1.8" evidence="2 5"/>
<dbReference type="EMBL" id="WHPC01000090">
    <property type="protein sequence ID" value="MPV38575.1"/>
    <property type="molecule type" value="Genomic_DNA"/>
</dbReference>
<keyword evidence="4 5" id="KW-0413">Isomerase</keyword>
<proteinExistence type="predicted"/>
<dbReference type="PROSITE" id="PS50059">
    <property type="entry name" value="FKBP_PPIASE"/>
    <property type="match status" value="1"/>
</dbReference>
<dbReference type="PROSITE" id="PS51257">
    <property type="entry name" value="PROKAR_LIPOPROTEIN"/>
    <property type="match status" value="1"/>
</dbReference>
<reference evidence="9 10" key="1">
    <citation type="submission" date="2019-10" db="EMBL/GenBank/DDBJ databases">
        <title>Georgenia wutianyii sp. nov. and Georgenia yuyongxinii sp. nov. isolated from plateau pika (Ochotona curzoniae) in the Qinghai-Tibet plateau of China.</title>
        <authorList>
            <person name="Tian Z."/>
        </authorList>
    </citation>
    <scope>NUCLEOTIDE SEQUENCE [LARGE SCALE GENOMIC DNA]</scope>
    <source>
        <strain evidence="9 10">JCM 19765</strain>
    </source>
</reference>
<dbReference type="RefSeq" id="WP_152195485.1">
    <property type="nucleotide sequence ID" value="NZ_VUKD01000003.1"/>
</dbReference>
<sequence length="323" mass="32359">MRRRPTVLTALAAAAALTLASCSGGAQDEPTEGAETSTAAAEATPAGTELPTVEGAFGEEPTITFPGTGAPADLQVEVLEEGDGTEVGPDDYVVANYHGQVWDGDVFDSSFERGAATGFGLNNVIQGWKDGLTGTQVGDRVLLSIPAELGYGDSPSGDVIQPGDTLVFVVDVVDTFAPDANGQADAVPVEPAPELPVIIEGGLGEPATISVEEGAPEPTEPVVETLATGTGEPVPATAGASVVVQFAESLWDNSQQSSTWATSGATAVPIGQGTVFDLLADIPVGSRVAFLVPGAPATDTAEAQPSVAAVVDILGAVPAPEAG</sequence>
<evidence type="ECO:0000256" key="1">
    <source>
        <dbReference type="ARBA" id="ARBA00000971"/>
    </source>
</evidence>
<dbReference type="InterPro" id="IPR046357">
    <property type="entry name" value="PPIase_dom_sf"/>
</dbReference>
<evidence type="ECO:0000259" key="8">
    <source>
        <dbReference type="PROSITE" id="PS50059"/>
    </source>
</evidence>
<evidence type="ECO:0000313" key="10">
    <source>
        <dbReference type="Proteomes" id="UP000437709"/>
    </source>
</evidence>
<dbReference type="SUPFAM" id="SSF54534">
    <property type="entry name" value="FKBP-like"/>
    <property type="match status" value="1"/>
</dbReference>
<evidence type="ECO:0000256" key="6">
    <source>
        <dbReference type="SAM" id="MobiDB-lite"/>
    </source>
</evidence>
<dbReference type="InterPro" id="IPR044609">
    <property type="entry name" value="FKBP2/11"/>
</dbReference>
<dbReference type="InterPro" id="IPR001179">
    <property type="entry name" value="PPIase_FKBP_dom"/>
</dbReference>
<feature type="compositionally biased region" description="Low complexity" evidence="6">
    <location>
        <begin position="33"/>
        <end position="49"/>
    </location>
</feature>
<evidence type="ECO:0000256" key="7">
    <source>
        <dbReference type="SAM" id="SignalP"/>
    </source>
</evidence>
<accession>A0A6N7EPZ2</accession>
<dbReference type="Proteomes" id="UP000437709">
    <property type="component" value="Unassembled WGS sequence"/>
</dbReference>
<dbReference type="Gene3D" id="3.10.50.40">
    <property type="match status" value="1"/>
</dbReference>
<evidence type="ECO:0000256" key="5">
    <source>
        <dbReference type="PROSITE-ProRule" id="PRU00277"/>
    </source>
</evidence>